<comment type="caution">
    <text evidence="2">The sequence shown here is derived from an EMBL/GenBank/DDBJ whole genome shotgun (WGS) entry which is preliminary data.</text>
</comment>
<sequence>MSTICSFTSSVCNRRHVWNRGQLGGDIASISGGTQRTRLLRPTRLTRLKTVSLVTSIPNKYDAFLDWCDSKGVVAPCLEIFEDASGYRGLRASEQIQTGEVIIRVPLEACLTGSSLQLSAPLDSSGKQRLFLRVLEELERPEASAWAPYLAVLPEDPVGVIGCSKADLEEIQDVLTKDITREWTGEIMGFFRAFQEKAREDLLERVEELTWRKAVGIAHSRGMFLEISENHRTREDLVIAPVADLLNHTASEQSNANWGWREEENALCVWAQQPIAAQEEAKISYGEELGNDSLFQYYGFVLPNNPHDTCQIFDDLQHVVKWYDRVGRGTGGLVVPGRLSALEFEEVVADVLEICKPLAFWYRASSLED</sequence>
<dbReference type="InterPro" id="IPR001214">
    <property type="entry name" value="SET_dom"/>
</dbReference>
<dbReference type="PANTHER" id="PTHR13271">
    <property type="entry name" value="UNCHARACTERIZED PUTATIVE METHYLTRANSFERASE"/>
    <property type="match status" value="1"/>
</dbReference>
<dbReference type="Pfam" id="PF00856">
    <property type="entry name" value="SET"/>
    <property type="match status" value="1"/>
</dbReference>
<dbReference type="EMBL" id="LGRX02007094">
    <property type="protein sequence ID" value="KAK3275654.1"/>
    <property type="molecule type" value="Genomic_DNA"/>
</dbReference>
<evidence type="ECO:0000313" key="3">
    <source>
        <dbReference type="Proteomes" id="UP001190700"/>
    </source>
</evidence>
<dbReference type="GO" id="GO:0016279">
    <property type="term" value="F:protein-lysine N-methyltransferase activity"/>
    <property type="evidence" value="ECO:0007669"/>
    <property type="project" value="TreeGrafter"/>
</dbReference>
<dbReference type="InterPro" id="IPR050600">
    <property type="entry name" value="SETD3_SETD6_MTase"/>
</dbReference>
<protein>
    <recommendedName>
        <fullName evidence="1">SET domain-containing protein</fullName>
    </recommendedName>
</protein>
<reference evidence="2 3" key="1">
    <citation type="journal article" date="2015" name="Genome Biol. Evol.">
        <title>Comparative Genomics of a Bacterivorous Green Alga Reveals Evolutionary Causalities and Consequences of Phago-Mixotrophic Mode of Nutrition.</title>
        <authorList>
            <person name="Burns J.A."/>
            <person name="Paasch A."/>
            <person name="Narechania A."/>
            <person name="Kim E."/>
        </authorList>
    </citation>
    <scope>NUCLEOTIDE SEQUENCE [LARGE SCALE GENOMIC DNA]</scope>
    <source>
        <strain evidence="2 3">PLY_AMNH</strain>
    </source>
</reference>
<proteinExistence type="predicted"/>
<name>A0AAE0GCJ5_9CHLO</name>
<dbReference type="SUPFAM" id="SSF82199">
    <property type="entry name" value="SET domain"/>
    <property type="match status" value="1"/>
</dbReference>
<dbReference type="InterPro" id="IPR046341">
    <property type="entry name" value="SET_dom_sf"/>
</dbReference>
<dbReference type="Gene3D" id="3.90.1410.10">
    <property type="entry name" value="set domain protein methyltransferase, domain 1"/>
    <property type="match status" value="1"/>
</dbReference>
<gene>
    <name evidence="2" type="ORF">CYMTET_16226</name>
</gene>
<organism evidence="2 3">
    <name type="scientific">Cymbomonas tetramitiformis</name>
    <dbReference type="NCBI Taxonomy" id="36881"/>
    <lineage>
        <taxon>Eukaryota</taxon>
        <taxon>Viridiplantae</taxon>
        <taxon>Chlorophyta</taxon>
        <taxon>Pyramimonadophyceae</taxon>
        <taxon>Pyramimonadales</taxon>
        <taxon>Pyramimonadaceae</taxon>
        <taxon>Cymbomonas</taxon>
    </lineage>
</organism>
<dbReference type="PROSITE" id="PS50280">
    <property type="entry name" value="SET"/>
    <property type="match status" value="1"/>
</dbReference>
<accession>A0AAE0GCJ5</accession>
<keyword evidence="3" id="KW-1185">Reference proteome</keyword>
<dbReference type="AlphaFoldDB" id="A0AAE0GCJ5"/>
<evidence type="ECO:0000313" key="2">
    <source>
        <dbReference type="EMBL" id="KAK3275654.1"/>
    </source>
</evidence>
<dbReference type="Proteomes" id="UP001190700">
    <property type="component" value="Unassembled WGS sequence"/>
</dbReference>
<evidence type="ECO:0000259" key="1">
    <source>
        <dbReference type="PROSITE" id="PS50280"/>
    </source>
</evidence>
<feature type="domain" description="SET" evidence="1">
    <location>
        <begin position="76"/>
        <end position="286"/>
    </location>
</feature>
<dbReference type="CDD" id="cd10527">
    <property type="entry name" value="SET_LSMT"/>
    <property type="match status" value="1"/>
</dbReference>